<feature type="domain" description="Enoyl reductase (ER)" evidence="6">
    <location>
        <begin position="10"/>
        <end position="323"/>
    </location>
</feature>
<comment type="caution">
    <text evidence="7">The sequence shown here is derived from an EMBL/GenBank/DDBJ whole genome shotgun (WGS) entry which is preliminary data.</text>
</comment>
<dbReference type="Pfam" id="PF13602">
    <property type="entry name" value="ADH_zinc_N_2"/>
    <property type="match status" value="1"/>
</dbReference>
<name>A0A846TNR9_9BACI</name>
<dbReference type="PROSITE" id="PS01162">
    <property type="entry name" value="QOR_ZETA_CRYSTAL"/>
    <property type="match status" value="1"/>
</dbReference>
<dbReference type="SUPFAM" id="SSF51735">
    <property type="entry name" value="NAD(P)-binding Rossmann-fold domains"/>
    <property type="match status" value="1"/>
</dbReference>
<sequence>MRALLLEDKGKVFEMKVGTTEKPAPGKGEILVKIKATALNPVDYKTGNGGNPNWTYPHILGLDSAGIVEEVGSDVANIKVGDRVVYHGDLTKKGGYAEYGLTTAHTVSIIPEGISFEDAAALPTAGYTAYQALFYKMHAAKGQTILVHAGAGGVGGFAIQLAKNSGLTVLTTASSANHEYVKSLGADYAIDYRQEDFVEKALDITNGLGVDLVLDTVGRDNADKSLKALAFNGQIAFIAGPPNANDAISFAHPLSFHQVALGSVHESNHLREQKTLAEMGDHMLSMLQDKKINPMVEKVIPLEEVPKALAELSTRRVKGKIVAKISE</sequence>
<dbReference type="AlphaFoldDB" id="A0A846TNR9"/>
<proteinExistence type="predicted"/>
<dbReference type="RefSeq" id="WP_167832256.1">
    <property type="nucleotide sequence ID" value="NZ_JAAVUM010000006.1"/>
</dbReference>
<evidence type="ECO:0000313" key="8">
    <source>
        <dbReference type="Proteomes" id="UP000587942"/>
    </source>
</evidence>
<evidence type="ECO:0000256" key="5">
    <source>
        <dbReference type="ARBA" id="ARBA00022884"/>
    </source>
</evidence>
<dbReference type="SUPFAM" id="SSF50129">
    <property type="entry name" value="GroES-like"/>
    <property type="match status" value="1"/>
</dbReference>
<dbReference type="Proteomes" id="UP000587942">
    <property type="component" value="Unassembled WGS sequence"/>
</dbReference>
<dbReference type="Gene3D" id="3.90.180.10">
    <property type="entry name" value="Medium-chain alcohol dehydrogenases, catalytic domain"/>
    <property type="match status" value="1"/>
</dbReference>
<dbReference type="InterPro" id="IPR036291">
    <property type="entry name" value="NAD(P)-bd_dom_sf"/>
</dbReference>
<evidence type="ECO:0000256" key="2">
    <source>
        <dbReference type="ARBA" id="ARBA00011881"/>
    </source>
</evidence>
<dbReference type="PANTHER" id="PTHR44154">
    <property type="entry name" value="QUINONE OXIDOREDUCTASE"/>
    <property type="match status" value="1"/>
</dbReference>
<protein>
    <submittedName>
        <fullName evidence="7">Zinc-binding dehydrogenase</fullName>
    </submittedName>
</protein>
<dbReference type="InterPro" id="IPR051603">
    <property type="entry name" value="Zinc-ADH_QOR/CCCR"/>
</dbReference>
<evidence type="ECO:0000256" key="4">
    <source>
        <dbReference type="ARBA" id="ARBA00022857"/>
    </source>
</evidence>
<reference evidence="7 8" key="1">
    <citation type="submission" date="2020-03" db="EMBL/GenBank/DDBJ databases">
        <authorList>
            <person name="Sun Q."/>
        </authorList>
    </citation>
    <scope>NUCLEOTIDE SEQUENCE [LARGE SCALE GENOMIC DNA]</scope>
    <source>
        <strain evidence="7 8">KACC 21451</strain>
    </source>
</reference>
<evidence type="ECO:0000256" key="3">
    <source>
        <dbReference type="ARBA" id="ARBA00022490"/>
    </source>
</evidence>
<dbReference type="GO" id="GO:0008270">
    <property type="term" value="F:zinc ion binding"/>
    <property type="evidence" value="ECO:0007669"/>
    <property type="project" value="InterPro"/>
</dbReference>
<comment type="subunit">
    <text evidence="2">Homotetramer.</text>
</comment>
<comment type="subcellular location">
    <subcellularLocation>
        <location evidence="1">Cytoplasm</location>
    </subcellularLocation>
</comment>
<dbReference type="PANTHER" id="PTHR44154:SF1">
    <property type="entry name" value="QUINONE OXIDOREDUCTASE"/>
    <property type="match status" value="1"/>
</dbReference>
<gene>
    <name evidence="7" type="ORF">GWK17_10110</name>
</gene>
<dbReference type="EMBL" id="JAAVUM010000006">
    <property type="protein sequence ID" value="NKE05815.1"/>
    <property type="molecule type" value="Genomic_DNA"/>
</dbReference>
<dbReference type="Gene3D" id="3.40.50.720">
    <property type="entry name" value="NAD(P)-binding Rossmann-like Domain"/>
    <property type="match status" value="1"/>
</dbReference>
<dbReference type="CDD" id="cd08271">
    <property type="entry name" value="MDR5"/>
    <property type="match status" value="1"/>
</dbReference>
<dbReference type="Pfam" id="PF08240">
    <property type="entry name" value="ADH_N"/>
    <property type="match status" value="1"/>
</dbReference>
<keyword evidence="4" id="KW-0521">NADP</keyword>
<evidence type="ECO:0000313" key="7">
    <source>
        <dbReference type="EMBL" id="NKE05815.1"/>
    </source>
</evidence>
<keyword evidence="5" id="KW-0694">RNA-binding</keyword>
<accession>A0A846TNR9</accession>
<dbReference type="GO" id="GO:0003723">
    <property type="term" value="F:RNA binding"/>
    <property type="evidence" value="ECO:0007669"/>
    <property type="project" value="UniProtKB-KW"/>
</dbReference>
<organism evidence="7 8">
    <name type="scientific">Mesobacillus selenatarsenatis</name>
    <dbReference type="NCBI Taxonomy" id="388741"/>
    <lineage>
        <taxon>Bacteria</taxon>
        <taxon>Bacillati</taxon>
        <taxon>Bacillota</taxon>
        <taxon>Bacilli</taxon>
        <taxon>Bacillales</taxon>
        <taxon>Bacillaceae</taxon>
        <taxon>Mesobacillus</taxon>
    </lineage>
</organism>
<evidence type="ECO:0000259" key="6">
    <source>
        <dbReference type="SMART" id="SM00829"/>
    </source>
</evidence>
<keyword evidence="3" id="KW-0963">Cytoplasm</keyword>
<dbReference type="SMART" id="SM00829">
    <property type="entry name" value="PKS_ER"/>
    <property type="match status" value="1"/>
</dbReference>
<dbReference type="InterPro" id="IPR002364">
    <property type="entry name" value="Quin_OxRdtase/zeta-crystal_CS"/>
</dbReference>
<dbReference type="InterPro" id="IPR013154">
    <property type="entry name" value="ADH-like_N"/>
</dbReference>
<dbReference type="InterPro" id="IPR011032">
    <property type="entry name" value="GroES-like_sf"/>
</dbReference>
<dbReference type="GO" id="GO:0005737">
    <property type="term" value="C:cytoplasm"/>
    <property type="evidence" value="ECO:0007669"/>
    <property type="project" value="UniProtKB-SubCell"/>
</dbReference>
<evidence type="ECO:0000256" key="1">
    <source>
        <dbReference type="ARBA" id="ARBA00004496"/>
    </source>
</evidence>
<dbReference type="GO" id="GO:0016491">
    <property type="term" value="F:oxidoreductase activity"/>
    <property type="evidence" value="ECO:0007669"/>
    <property type="project" value="InterPro"/>
</dbReference>
<dbReference type="InterPro" id="IPR020843">
    <property type="entry name" value="ER"/>
</dbReference>